<gene>
    <name evidence="3" type="ORF">B296_00053996</name>
</gene>
<organism evidence="3 4">
    <name type="scientific">Ensete ventricosum</name>
    <name type="common">Abyssinian banana</name>
    <name type="synonym">Musa ensete</name>
    <dbReference type="NCBI Taxonomy" id="4639"/>
    <lineage>
        <taxon>Eukaryota</taxon>
        <taxon>Viridiplantae</taxon>
        <taxon>Streptophyta</taxon>
        <taxon>Embryophyta</taxon>
        <taxon>Tracheophyta</taxon>
        <taxon>Spermatophyta</taxon>
        <taxon>Magnoliopsida</taxon>
        <taxon>Liliopsida</taxon>
        <taxon>Zingiberales</taxon>
        <taxon>Musaceae</taxon>
        <taxon>Ensete</taxon>
    </lineage>
</organism>
<evidence type="ECO:0000256" key="2">
    <source>
        <dbReference type="SAM" id="MobiDB-lite"/>
    </source>
</evidence>
<dbReference type="AlphaFoldDB" id="A0A426XH61"/>
<name>A0A426XH61_ENSVE</name>
<evidence type="ECO:0000313" key="4">
    <source>
        <dbReference type="Proteomes" id="UP000287651"/>
    </source>
</evidence>
<feature type="compositionally biased region" description="Basic and acidic residues" evidence="2">
    <location>
        <begin position="150"/>
        <end position="159"/>
    </location>
</feature>
<proteinExistence type="predicted"/>
<comment type="caution">
    <text evidence="3">The sequence shown here is derived from an EMBL/GenBank/DDBJ whole genome shotgun (WGS) entry which is preliminary data.</text>
</comment>
<feature type="coiled-coil region" evidence="1">
    <location>
        <begin position="14"/>
        <end position="81"/>
    </location>
</feature>
<evidence type="ECO:0000313" key="3">
    <source>
        <dbReference type="EMBL" id="RRT38818.1"/>
    </source>
</evidence>
<evidence type="ECO:0000256" key="1">
    <source>
        <dbReference type="SAM" id="Coils"/>
    </source>
</evidence>
<keyword evidence="1" id="KW-0175">Coiled coil</keyword>
<feature type="region of interest" description="Disordered" evidence="2">
    <location>
        <begin position="150"/>
        <end position="183"/>
    </location>
</feature>
<protein>
    <submittedName>
        <fullName evidence="3">Uncharacterized protein</fullName>
    </submittedName>
</protein>
<accession>A0A426XH61</accession>
<dbReference type="Proteomes" id="UP000287651">
    <property type="component" value="Unassembled WGS sequence"/>
</dbReference>
<dbReference type="EMBL" id="AMZH03020834">
    <property type="protein sequence ID" value="RRT38818.1"/>
    <property type="molecule type" value="Genomic_DNA"/>
</dbReference>
<reference evidence="3 4" key="1">
    <citation type="journal article" date="2014" name="Agronomy (Basel)">
        <title>A Draft Genome Sequence for Ensete ventricosum, the Drought-Tolerant Tree Against Hunger.</title>
        <authorList>
            <person name="Harrison J."/>
            <person name="Moore K.A."/>
            <person name="Paszkiewicz K."/>
            <person name="Jones T."/>
            <person name="Grant M."/>
            <person name="Ambacheew D."/>
            <person name="Muzemil S."/>
            <person name="Studholme D.J."/>
        </authorList>
    </citation>
    <scope>NUCLEOTIDE SEQUENCE [LARGE SCALE GENOMIC DNA]</scope>
</reference>
<sequence length="200" mass="22182">MALIDRVHGIVRIIGAMDNKADGLRKEIQELKASVGSNAVAAAEQRASEAQSLVDHYKIEMEEATRQRESLEIMEDKLLNLTCNTDALNVDLPKKVVADYKKLVGFEMGLVWMGQVSYEYGYQIALAGFWARYPKLEVEEDPFKILPEDSIEGSKEREWPTTARPSARVAGHGQALCKGGWPPIRGRSAVAKAPYKGSHP</sequence>